<comment type="caution">
    <text evidence="2">The sequence shown here is derived from an EMBL/GenBank/DDBJ whole genome shotgun (WGS) entry which is preliminary data.</text>
</comment>
<dbReference type="Pfam" id="PF13420">
    <property type="entry name" value="Acetyltransf_4"/>
    <property type="match status" value="1"/>
</dbReference>
<dbReference type="InterPro" id="IPR000182">
    <property type="entry name" value="GNAT_dom"/>
</dbReference>
<feature type="domain" description="N-acetyltransferase" evidence="1">
    <location>
        <begin position="4"/>
        <end position="166"/>
    </location>
</feature>
<proteinExistence type="predicted"/>
<dbReference type="PROSITE" id="PS51186">
    <property type="entry name" value="GNAT"/>
    <property type="match status" value="1"/>
</dbReference>
<evidence type="ECO:0000259" key="1">
    <source>
        <dbReference type="PROSITE" id="PS51186"/>
    </source>
</evidence>
<accession>A0ABQ6YZ61</accession>
<dbReference type="SUPFAM" id="SSF55729">
    <property type="entry name" value="Acyl-CoA N-acyltransferases (Nat)"/>
    <property type="match status" value="1"/>
</dbReference>
<dbReference type="PANTHER" id="PTHR43072:SF8">
    <property type="entry name" value="ACYLTRANSFERASE FABY-RELATED"/>
    <property type="match status" value="1"/>
</dbReference>
<sequence>MTDVFIRMAKKEDAAVLLAIYAPYVEETTITFEYEVPTLVDFCQRIETTLTRFPYLVAETTAGEIVGYAYAGSYKGRVAYDWSVETTVYVKKNCAIKGVGTQLYGALEEVLKKQHVVNLLACITAGNDRSVKFHEKLGYQVIGSFPQLGFKFNQWCDVIWMQKMLHLPKKPKPFIPFSELSEAR</sequence>
<keyword evidence="3" id="KW-1185">Reference proteome</keyword>
<organism evidence="2 3">
    <name type="scientific">Candidatus Enterococcus willemsii</name>
    <dbReference type="NCBI Taxonomy" id="1857215"/>
    <lineage>
        <taxon>Bacteria</taxon>
        <taxon>Bacillati</taxon>
        <taxon>Bacillota</taxon>
        <taxon>Bacilli</taxon>
        <taxon>Lactobacillales</taxon>
        <taxon>Enterococcaceae</taxon>
        <taxon>Enterococcus</taxon>
    </lineage>
</organism>
<dbReference type="Proteomes" id="UP000782705">
    <property type="component" value="Unassembled WGS sequence"/>
</dbReference>
<reference evidence="2 3" key="1">
    <citation type="submission" date="2016-06" db="EMBL/GenBank/DDBJ databases">
        <title>Four novel species of enterococci isolated from chicken manure.</title>
        <authorList>
            <person name="Van Tyne D."/>
        </authorList>
    </citation>
    <scope>NUCLEOTIDE SEQUENCE [LARGE SCALE GENOMIC DNA]</scope>
    <source>
        <strain evidence="2 3">CU12B</strain>
    </source>
</reference>
<name>A0ABQ6YZ61_9ENTE</name>
<gene>
    <name evidence="2" type="ORF">BAU17_08315</name>
</gene>
<protein>
    <submittedName>
        <fullName evidence="2">Acetyltransferase</fullName>
    </submittedName>
</protein>
<dbReference type="PANTHER" id="PTHR43072">
    <property type="entry name" value="N-ACETYLTRANSFERASE"/>
    <property type="match status" value="1"/>
</dbReference>
<evidence type="ECO:0000313" key="3">
    <source>
        <dbReference type="Proteomes" id="UP000782705"/>
    </source>
</evidence>
<dbReference type="InterPro" id="IPR016181">
    <property type="entry name" value="Acyl_CoA_acyltransferase"/>
</dbReference>
<evidence type="ECO:0000313" key="2">
    <source>
        <dbReference type="EMBL" id="KAF1303222.1"/>
    </source>
</evidence>
<dbReference type="Gene3D" id="3.40.630.30">
    <property type="match status" value="1"/>
</dbReference>
<dbReference type="EMBL" id="MAEL01000042">
    <property type="protein sequence ID" value="KAF1303222.1"/>
    <property type="molecule type" value="Genomic_DNA"/>
</dbReference>